<protein>
    <recommendedName>
        <fullName evidence="4">Juvenile hormone binding protein</fullName>
    </recommendedName>
</protein>
<keyword evidence="3" id="KW-1185">Reference proteome</keyword>
<dbReference type="EMBL" id="JALNTZ010000006">
    <property type="protein sequence ID" value="KAJ3650313.1"/>
    <property type="molecule type" value="Genomic_DNA"/>
</dbReference>
<dbReference type="Gene3D" id="3.15.10.30">
    <property type="entry name" value="Haemolymph juvenile hormone binding protein"/>
    <property type="match status" value="1"/>
</dbReference>
<accession>A0AA38I7C9</accession>
<feature type="signal peptide" evidence="1">
    <location>
        <begin position="1"/>
        <end position="19"/>
    </location>
</feature>
<dbReference type="AlphaFoldDB" id="A0AA38I7C9"/>
<gene>
    <name evidence="2" type="ORF">Zmor_022008</name>
</gene>
<proteinExistence type="predicted"/>
<dbReference type="Proteomes" id="UP001168821">
    <property type="component" value="Unassembled WGS sequence"/>
</dbReference>
<organism evidence="2 3">
    <name type="scientific">Zophobas morio</name>
    <dbReference type="NCBI Taxonomy" id="2755281"/>
    <lineage>
        <taxon>Eukaryota</taxon>
        <taxon>Metazoa</taxon>
        <taxon>Ecdysozoa</taxon>
        <taxon>Arthropoda</taxon>
        <taxon>Hexapoda</taxon>
        <taxon>Insecta</taxon>
        <taxon>Pterygota</taxon>
        <taxon>Neoptera</taxon>
        <taxon>Endopterygota</taxon>
        <taxon>Coleoptera</taxon>
        <taxon>Polyphaga</taxon>
        <taxon>Cucujiformia</taxon>
        <taxon>Tenebrionidae</taxon>
        <taxon>Zophobas</taxon>
    </lineage>
</organism>
<keyword evidence="1" id="KW-0732">Signal</keyword>
<comment type="caution">
    <text evidence="2">The sequence shown here is derived from an EMBL/GenBank/DDBJ whole genome shotgun (WGS) entry which is preliminary data.</text>
</comment>
<dbReference type="Pfam" id="PF06585">
    <property type="entry name" value="JHBP"/>
    <property type="match status" value="1"/>
</dbReference>
<dbReference type="InterPro" id="IPR010562">
    <property type="entry name" value="Haemolymph_juvenile_hormone-bd"/>
</dbReference>
<dbReference type="PANTHER" id="PTHR11008:SF9">
    <property type="entry name" value="PROTEIN TAKEOUT-LIKE PROTEIN"/>
    <property type="match status" value="1"/>
</dbReference>
<evidence type="ECO:0000256" key="1">
    <source>
        <dbReference type="SAM" id="SignalP"/>
    </source>
</evidence>
<dbReference type="PANTHER" id="PTHR11008">
    <property type="entry name" value="PROTEIN TAKEOUT-LIKE PROTEIN"/>
    <property type="match status" value="1"/>
</dbReference>
<name>A0AA38I7C9_9CUCU</name>
<dbReference type="InterPro" id="IPR038606">
    <property type="entry name" value="To_sf"/>
</dbReference>
<sequence>MNNVKLLLFFLGALVTAEATIYVCIPTQSSDATSASADDVFKSIVNDASKKIKADADEPNAIIEHVDLNITHPAIRIVGPLDDVKIYNLLDFRICFLENIIPDPGHYQFDVFNLTFHNVRVEGLYNVTGDLADIFDVYGDGNFWVELHNLSLAMVNCTINITSEGICLPVNLEIDLQEIQNHLYGLMGDDELEDLFNKVITDIVPEALKIVWRELEDIFDAALQDEIQAIINAIFGGGFPASLVTTFNDAQNGKLKSKSYCYPE</sequence>
<feature type="chain" id="PRO_5041320936" description="Juvenile hormone binding protein" evidence="1">
    <location>
        <begin position="20"/>
        <end position="264"/>
    </location>
</feature>
<evidence type="ECO:0000313" key="2">
    <source>
        <dbReference type="EMBL" id="KAJ3650313.1"/>
    </source>
</evidence>
<evidence type="ECO:0008006" key="4">
    <source>
        <dbReference type="Google" id="ProtNLM"/>
    </source>
</evidence>
<reference evidence="2" key="1">
    <citation type="journal article" date="2023" name="G3 (Bethesda)">
        <title>Whole genome assemblies of Zophobas morio and Tenebrio molitor.</title>
        <authorList>
            <person name="Kaur S."/>
            <person name="Stinson S.A."/>
            <person name="diCenzo G.C."/>
        </authorList>
    </citation>
    <scope>NUCLEOTIDE SEQUENCE</scope>
    <source>
        <strain evidence="2">QUZm001</strain>
    </source>
</reference>
<evidence type="ECO:0000313" key="3">
    <source>
        <dbReference type="Proteomes" id="UP001168821"/>
    </source>
</evidence>